<keyword evidence="2" id="KW-1185">Reference proteome</keyword>
<dbReference type="EMBL" id="CM034395">
    <property type="protein sequence ID" value="KAJ0178819.1"/>
    <property type="molecule type" value="Genomic_DNA"/>
</dbReference>
<accession>A0ACC1D4G0</accession>
<dbReference type="Proteomes" id="UP000824533">
    <property type="component" value="Linkage Group LG09"/>
</dbReference>
<evidence type="ECO:0000313" key="1">
    <source>
        <dbReference type="EMBL" id="KAJ0178819.1"/>
    </source>
</evidence>
<name>A0ACC1D4G0_9NEOP</name>
<comment type="caution">
    <text evidence="1">The sequence shown here is derived from an EMBL/GenBank/DDBJ whole genome shotgun (WGS) entry which is preliminary data.</text>
</comment>
<proteinExistence type="predicted"/>
<organism evidence="1 2">
    <name type="scientific">Dendrolimus kikuchii</name>
    <dbReference type="NCBI Taxonomy" id="765133"/>
    <lineage>
        <taxon>Eukaryota</taxon>
        <taxon>Metazoa</taxon>
        <taxon>Ecdysozoa</taxon>
        <taxon>Arthropoda</taxon>
        <taxon>Hexapoda</taxon>
        <taxon>Insecta</taxon>
        <taxon>Pterygota</taxon>
        <taxon>Neoptera</taxon>
        <taxon>Endopterygota</taxon>
        <taxon>Lepidoptera</taxon>
        <taxon>Glossata</taxon>
        <taxon>Ditrysia</taxon>
        <taxon>Bombycoidea</taxon>
        <taxon>Lasiocampidae</taxon>
        <taxon>Dendrolimus</taxon>
    </lineage>
</organism>
<protein>
    <submittedName>
        <fullName evidence="1">Uncharacterized protein</fullName>
    </submittedName>
</protein>
<gene>
    <name evidence="1" type="ORF">K1T71_005594</name>
</gene>
<evidence type="ECO:0000313" key="2">
    <source>
        <dbReference type="Proteomes" id="UP000824533"/>
    </source>
</evidence>
<sequence>MIVVGKFVNTNKRACAAEAAAALRASGHLSPWYRVPSNGVSTNLKFELPTSVHRNFCKVLASKLQFIHKEGNPY</sequence>
<reference evidence="1 2" key="1">
    <citation type="journal article" date="2021" name="Front. Genet.">
        <title>Chromosome-Level Genome Assembly Reveals Significant Gene Expansion in the Toll and IMD Signaling Pathways of Dendrolimus kikuchii.</title>
        <authorList>
            <person name="Zhou J."/>
            <person name="Wu P."/>
            <person name="Xiong Z."/>
            <person name="Liu N."/>
            <person name="Zhao N."/>
            <person name="Ji M."/>
            <person name="Qiu Y."/>
            <person name="Yang B."/>
        </authorList>
    </citation>
    <scope>NUCLEOTIDE SEQUENCE [LARGE SCALE GENOMIC DNA]</scope>
    <source>
        <strain evidence="1">Ann1</strain>
    </source>
</reference>